<dbReference type="SUPFAM" id="SSF111331">
    <property type="entry name" value="NAD kinase/diacylglycerol kinase-like"/>
    <property type="match status" value="1"/>
</dbReference>
<dbReference type="AlphaFoldDB" id="A0A8I2Z3K0"/>
<proteinExistence type="inferred from homology"/>
<evidence type="ECO:0000313" key="9">
    <source>
        <dbReference type="EMBL" id="KAG6381907.1"/>
    </source>
</evidence>
<evidence type="ECO:0000256" key="2">
    <source>
        <dbReference type="ARBA" id="ARBA00022679"/>
    </source>
</evidence>
<sequence>MHVGRHVNKMYPGIKVFAEDRPDKPEGAGVWRPGPRSEKIDLVVTLGGDGTILHAASLFSLGAVPPVLSFSMGTLGFLLPFHIDDFAKGLEAVFHGKATLLNRMRLSCTFYDKDEKQMDNDEWQVMNEIALHRGSSPHLNTIDIFVDGQHLTEAVSDGVIVSTPTGSTAYSLSAGGPIVHPSLSAVVLVPICPRSLSFRPLVFPGSSSVTLRISDRSRAAAGVSMDGRVSHVLNPGDSVTVQVSPYPVPCINRSSISEDGEGRPEEGVGPGKEDDWVRDINNLLQYNATFRSKALLRYSRS</sequence>
<dbReference type="OrthoDB" id="24581at2759"/>
<dbReference type="EMBL" id="JAGFBS010000001">
    <property type="protein sequence ID" value="KAG6381907.1"/>
    <property type="molecule type" value="Genomic_DNA"/>
</dbReference>
<evidence type="ECO:0000256" key="3">
    <source>
        <dbReference type="ARBA" id="ARBA00022741"/>
    </source>
</evidence>
<keyword evidence="7" id="KW-0520">NAD</keyword>
<keyword evidence="10" id="KW-1185">Reference proteome</keyword>
<dbReference type="Gene3D" id="2.60.200.30">
    <property type="entry name" value="Probable inorganic polyphosphate/atp-NAD kinase, domain 2"/>
    <property type="match status" value="1"/>
</dbReference>
<keyword evidence="3" id="KW-0547">Nucleotide-binding</keyword>
<dbReference type="InterPro" id="IPR016064">
    <property type="entry name" value="NAD/diacylglycerol_kinase_sf"/>
</dbReference>
<evidence type="ECO:0000256" key="1">
    <source>
        <dbReference type="ARBA" id="ARBA00010995"/>
    </source>
</evidence>
<dbReference type="Gene3D" id="3.40.50.10330">
    <property type="entry name" value="Probable inorganic polyphosphate/atp-NAD kinase, domain 1"/>
    <property type="match status" value="1"/>
</dbReference>
<dbReference type="Pfam" id="PF01513">
    <property type="entry name" value="NAD_kinase"/>
    <property type="match status" value="1"/>
</dbReference>
<evidence type="ECO:0000256" key="5">
    <source>
        <dbReference type="ARBA" id="ARBA00022840"/>
    </source>
</evidence>
<feature type="compositionally biased region" description="Basic and acidic residues" evidence="8">
    <location>
        <begin position="260"/>
        <end position="274"/>
    </location>
</feature>
<accession>A0A8I2Z3K0</accession>
<dbReference type="InterPro" id="IPR017437">
    <property type="entry name" value="ATP-NAD_kinase_PpnK-typ_C"/>
</dbReference>
<keyword evidence="4 9" id="KW-0418">Kinase</keyword>
<evidence type="ECO:0000256" key="7">
    <source>
        <dbReference type="ARBA" id="ARBA00023027"/>
    </source>
</evidence>
<evidence type="ECO:0000256" key="6">
    <source>
        <dbReference type="ARBA" id="ARBA00022857"/>
    </source>
</evidence>
<evidence type="ECO:0000256" key="8">
    <source>
        <dbReference type="SAM" id="MobiDB-lite"/>
    </source>
</evidence>
<feature type="region of interest" description="Disordered" evidence="8">
    <location>
        <begin position="252"/>
        <end position="274"/>
    </location>
</feature>
<comment type="similarity">
    <text evidence="1">Belongs to the NAD kinase family.</text>
</comment>
<dbReference type="GO" id="GO:0006741">
    <property type="term" value="P:NADP+ biosynthetic process"/>
    <property type="evidence" value="ECO:0007669"/>
    <property type="project" value="InterPro"/>
</dbReference>
<dbReference type="GO" id="GO:0003951">
    <property type="term" value="F:NAD+ kinase activity"/>
    <property type="evidence" value="ECO:0007669"/>
    <property type="project" value="InterPro"/>
</dbReference>
<dbReference type="Proteomes" id="UP000683000">
    <property type="component" value="Unassembled WGS sequence"/>
</dbReference>
<dbReference type="GO" id="GO:0019674">
    <property type="term" value="P:NAD+ metabolic process"/>
    <property type="evidence" value="ECO:0007669"/>
    <property type="project" value="InterPro"/>
</dbReference>
<dbReference type="HAMAP" id="MF_00361">
    <property type="entry name" value="NAD_kinase"/>
    <property type="match status" value="1"/>
</dbReference>
<name>A0A8I2Z3K0_9AGAM</name>
<evidence type="ECO:0000313" key="10">
    <source>
        <dbReference type="Proteomes" id="UP000683000"/>
    </source>
</evidence>
<comment type="caution">
    <text evidence="9">The sequence shown here is derived from an EMBL/GenBank/DDBJ whole genome shotgun (WGS) entry which is preliminary data.</text>
</comment>
<organism evidence="9 10">
    <name type="scientific">Boletus reticuloceps</name>
    <dbReference type="NCBI Taxonomy" id="495285"/>
    <lineage>
        <taxon>Eukaryota</taxon>
        <taxon>Fungi</taxon>
        <taxon>Dikarya</taxon>
        <taxon>Basidiomycota</taxon>
        <taxon>Agaricomycotina</taxon>
        <taxon>Agaricomycetes</taxon>
        <taxon>Agaricomycetidae</taxon>
        <taxon>Boletales</taxon>
        <taxon>Boletineae</taxon>
        <taxon>Boletaceae</taxon>
        <taxon>Boletoideae</taxon>
        <taxon>Boletus</taxon>
    </lineage>
</organism>
<dbReference type="PANTHER" id="PTHR20275">
    <property type="entry name" value="NAD KINASE"/>
    <property type="match status" value="1"/>
</dbReference>
<keyword evidence="5" id="KW-0067">ATP-binding</keyword>
<keyword evidence="6" id="KW-0521">NADP</keyword>
<evidence type="ECO:0000256" key="4">
    <source>
        <dbReference type="ARBA" id="ARBA00022777"/>
    </source>
</evidence>
<dbReference type="FunFam" id="2.60.200.30:FF:000009">
    <property type="entry name" value="Poly(P)/ATP NAD kinase"/>
    <property type="match status" value="1"/>
</dbReference>
<reference evidence="9" key="1">
    <citation type="submission" date="2021-03" db="EMBL/GenBank/DDBJ databases">
        <title>Evolutionary innovations through gain and loss of genes in the ectomycorrhizal Boletales.</title>
        <authorList>
            <person name="Wu G."/>
            <person name="Miyauchi S."/>
            <person name="Morin E."/>
            <person name="Yang Z.-L."/>
            <person name="Xu J."/>
            <person name="Martin F.M."/>
        </authorList>
    </citation>
    <scope>NUCLEOTIDE SEQUENCE</scope>
    <source>
        <strain evidence="9">BR01</strain>
    </source>
</reference>
<protein>
    <submittedName>
        <fullName evidence="9">ATP-NAD kinase-like domain-containing protein</fullName>
    </submittedName>
</protein>
<dbReference type="InterPro" id="IPR002504">
    <property type="entry name" value="NADK"/>
</dbReference>
<dbReference type="InterPro" id="IPR017438">
    <property type="entry name" value="ATP-NAD_kinase_N"/>
</dbReference>
<dbReference type="PANTHER" id="PTHR20275:SF26">
    <property type="entry name" value="NADH KINASE POS5, MITOCHONDRIAL"/>
    <property type="match status" value="1"/>
</dbReference>
<keyword evidence="2" id="KW-0808">Transferase</keyword>
<dbReference type="GO" id="GO:0005524">
    <property type="term" value="F:ATP binding"/>
    <property type="evidence" value="ECO:0007669"/>
    <property type="project" value="UniProtKB-KW"/>
</dbReference>
<gene>
    <name evidence="9" type="ORF">JVT61DRAFT_526</name>
</gene>
<dbReference type="Pfam" id="PF20143">
    <property type="entry name" value="NAD_kinase_C"/>
    <property type="match status" value="1"/>
</dbReference>